<keyword evidence="2" id="KW-1185">Reference proteome</keyword>
<evidence type="ECO:0000313" key="2">
    <source>
        <dbReference type="Proteomes" id="UP000324222"/>
    </source>
</evidence>
<sequence length="207" mass="22375">MFTNCATHVRATTPLQVSFFSYHSHLCTPNLPLLSVAIILLIFSPCKFSTSQPTKQPTTTTTITTNTTTTYSLPLLAFTPPSVITIPGKRRAMSGRNLTLTTLPTANQVPQSPVPSCVYQLSYSTRTGGWALIYHRYECINMIHGRCGVPQGVWVPTSTCPGSPTTRSPWTPAGSTCNTRLSGNVSPRTHLGLSHCSLNSMEACEVG</sequence>
<comment type="caution">
    <text evidence="1">The sequence shown here is derived from an EMBL/GenBank/DDBJ whole genome shotgun (WGS) entry which is preliminary data.</text>
</comment>
<accession>A0A5B7G3W5</accession>
<organism evidence="1 2">
    <name type="scientific">Portunus trituberculatus</name>
    <name type="common">Swimming crab</name>
    <name type="synonym">Neptunus trituberculatus</name>
    <dbReference type="NCBI Taxonomy" id="210409"/>
    <lineage>
        <taxon>Eukaryota</taxon>
        <taxon>Metazoa</taxon>
        <taxon>Ecdysozoa</taxon>
        <taxon>Arthropoda</taxon>
        <taxon>Crustacea</taxon>
        <taxon>Multicrustacea</taxon>
        <taxon>Malacostraca</taxon>
        <taxon>Eumalacostraca</taxon>
        <taxon>Eucarida</taxon>
        <taxon>Decapoda</taxon>
        <taxon>Pleocyemata</taxon>
        <taxon>Brachyura</taxon>
        <taxon>Eubrachyura</taxon>
        <taxon>Portunoidea</taxon>
        <taxon>Portunidae</taxon>
        <taxon>Portuninae</taxon>
        <taxon>Portunus</taxon>
    </lineage>
</organism>
<reference evidence="1 2" key="1">
    <citation type="submission" date="2019-05" db="EMBL/GenBank/DDBJ databases">
        <title>Another draft genome of Portunus trituberculatus and its Hox gene families provides insights of decapod evolution.</title>
        <authorList>
            <person name="Jeong J.-H."/>
            <person name="Song I."/>
            <person name="Kim S."/>
            <person name="Choi T."/>
            <person name="Kim D."/>
            <person name="Ryu S."/>
            <person name="Kim W."/>
        </authorList>
    </citation>
    <scope>NUCLEOTIDE SEQUENCE [LARGE SCALE GENOMIC DNA]</scope>
    <source>
        <tissue evidence="1">Muscle</tissue>
    </source>
</reference>
<gene>
    <name evidence="1" type="ORF">E2C01_046254</name>
</gene>
<dbReference type="Proteomes" id="UP000324222">
    <property type="component" value="Unassembled WGS sequence"/>
</dbReference>
<name>A0A5B7G3W5_PORTR</name>
<dbReference type="AlphaFoldDB" id="A0A5B7G3W5"/>
<dbReference type="EMBL" id="VSRR010010842">
    <property type="protein sequence ID" value="MPC52386.1"/>
    <property type="molecule type" value="Genomic_DNA"/>
</dbReference>
<evidence type="ECO:0000313" key="1">
    <source>
        <dbReference type="EMBL" id="MPC52386.1"/>
    </source>
</evidence>
<protein>
    <submittedName>
        <fullName evidence="1">Uncharacterized protein</fullName>
    </submittedName>
</protein>
<proteinExistence type="predicted"/>